<dbReference type="Gramene" id="OIT40375">
    <property type="protein sequence ID" value="OIT40375"/>
    <property type="gene ID" value="A4A49_12286"/>
</dbReference>
<protein>
    <submittedName>
        <fullName evidence="8">Transcription factor myb30</fullName>
    </submittedName>
</protein>
<keyword evidence="2" id="KW-0677">Repeat</keyword>
<dbReference type="GO" id="GO:0005634">
    <property type="term" value="C:nucleus"/>
    <property type="evidence" value="ECO:0007669"/>
    <property type="project" value="UniProtKB-SubCell"/>
</dbReference>
<keyword evidence="3" id="KW-0238">DNA-binding</keyword>
<dbReference type="InterPro" id="IPR015495">
    <property type="entry name" value="Myb_TF_plants"/>
</dbReference>
<evidence type="ECO:0000259" key="7">
    <source>
        <dbReference type="PROSITE" id="PS51294"/>
    </source>
</evidence>
<feature type="region of interest" description="Disordered" evidence="5">
    <location>
        <begin position="221"/>
        <end position="250"/>
    </location>
</feature>
<comment type="caution">
    <text evidence="8">The sequence shown here is derived from an EMBL/GenBank/DDBJ whole genome shotgun (WGS) entry which is preliminary data.</text>
</comment>
<feature type="domain" description="Myb-like" evidence="6">
    <location>
        <begin position="9"/>
        <end position="61"/>
    </location>
</feature>
<dbReference type="GO" id="GO:0009733">
    <property type="term" value="P:response to auxin"/>
    <property type="evidence" value="ECO:0007669"/>
    <property type="project" value="TreeGrafter"/>
</dbReference>
<evidence type="ECO:0000256" key="4">
    <source>
        <dbReference type="ARBA" id="ARBA00023242"/>
    </source>
</evidence>
<gene>
    <name evidence="8" type="primary">MYB30_2</name>
    <name evidence="8" type="ORF">A4A49_12286</name>
</gene>
<reference evidence="8" key="1">
    <citation type="submission" date="2016-11" db="EMBL/GenBank/DDBJ databases">
        <title>The genome of Nicotiana attenuata.</title>
        <authorList>
            <person name="Xu S."/>
            <person name="Brockmoeller T."/>
            <person name="Gaquerel E."/>
            <person name="Navarro A."/>
            <person name="Kuhl H."/>
            <person name="Gase K."/>
            <person name="Ling Z."/>
            <person name="Zhou W."/>
            <person name="Kreitzer C."/>
            <person name="Stanke M."/>
            <person name="Tang H."/>
            <person name="Lyons E."/>
            <person name="Pandey P."/>
            <person name="Pandey S.P."/>
            <person name="Timmermann B."/>
            <person name="Baldwin I.T."/>
        </authorList>
    </citation>
    <scope>NUCLEOTIDE SEQUENCE [LARGE SCALE GENOMIC DNA]</scope>
    <source>
        <strain evidence="8">UT</strain>
    </source>
</reference>
<dbReference type="FunFam" id="1.10.10.60:FF:000001">
    <property type="entry name" value="MYB-related transcription factor"/>
    <property type="match status" value="1"/>
</dbReference>
<evidence type="ECO:0000256" key="1">
    <source>
        <dbReference type="ARBA" id="ARBA00004123"/>
    </source>
</evidence>
<dbReference type="Gene3D" id="1.10.10.60">
    <property type="entry name" value="Homeodomain-like"/>
    <property type="match status" value="2"/>
</dbReference>
<dbReference type="SMR" id="A0A314LFA5"/>
<feature type="domain" description="HTH myb-type" evidence="7">
    <location>
        <begin position="9"/>
        <end position="65"/>
    </location>
</feature>
<dbReference type="EMBL" id="MJEQ01000030">
    <property type="protein sequence ID" value="OIT40375.1"/>
    <property type="molecule type" value="Genomic_DNA"/>
</dbReference>
<dbReference type="SUPFAM" id="SSF46689">
    <property type="entry name" value="Homeodomain-like"/>
    <property type="match status" value="1"/>
</dbReference>
<evidence type="ECO:0000256" key="2">
    <source>
        <dbReference type="ARBA" id="ARBA00022737"/>
    </source>
</evidence>
<dbReference type="PROSITE" id="PS51294">
    <property type="entry name" value="HTH_MYB"/>
    <property type="match status" value="2"/>
</dbReference>
<evidence type="ECO:0000256" key="3">
    <source>
        <dbReference type="ARBA" id="ARBA00023125"/>
    </source>
</evidence>
<dbReference type="Proteomes" id="UP000187609">
    <property type="component" value="Unassembled WGS sequence"/>
</dbReference>
<dbReference type="CDD" id="cd00167">
    <property type="entry name" value="SANT"/>
    <property type="match status" value="2"/>
</dbReference>
<dbReference type="GeneID" id="109236885"/>
<dbReference type="InterPro" id="IPR017930">
    <property type="entry name" value="Myb_dom"/>
</dbReference>
<evidence type="ECO:0000313" key="8">
    <source>
        <dbReference type="EMBL" id="OIT40375.1"/>
    </source>
</evidence>
<dbReference type="PANTHER" id="PTHR10641:SF1376">
    <property type="entry name" value="MYB-RELATED PROTEIN 306-LIKE"/>
    <property type="match status" value="1"/>
</dbReference>
<dbReference type="PANTHER" id="PTHR10641">
    <property type="entry name" value="MYB FAMILY TRANSCRIPTION FACTOR"/>
    <property type="match status" value="1"/>
</dbReference>
<sequence length="305" mass="34433">MGRPPCCDKIGVKKGPWTPEEDIMLVSYVQEHGPGNWRAVPTNTGLRRCSKSCRLRWTNYLRPGIKRGSFTDQEEKMIIQLQALLGNKWAAIASYLPERTDNDIKNYWNTHLKKKLKKLETSDLYSKEGHCLSPLVSTSRGQWERTLQTDINTAKQALQNALSLEKSSPIPEYTTTDVKPINLGCYSYIKQEGEVSTSTYASSAENIAKLLKQWTRSDSTNISEQSKASSSTQLSSNNNATTEEFESLSSFESFEQSNSDQFSQSLTPEAGKLHCEISKREVDVQVPLSVMLESWLFDENDDLLI</sequence>
<dbReference type="GO" id="GO:0010597">
    <property type="term" value="P:green leaf volatile biosynthetic process"/>
    <property type="evidence" value="ECO:0007669"/>
    <property type="project" value="UniProtKB-ARBA"/>
</dbReference>
<dbReference type="PROSITE" id="PS50090">
    <property type="entry name" value="MYB_LIKE"/>
    <property type="match status" value="2"/>
</dbReference>
<proteinExistence type="predicted"/>
<keyword evidence="9" id="KW-1185">Reference proteome</keyword>
<feature type="compositionally biased region" description="Low complexity" evidence="5">
    <location>
        <begin position="223"/>
        <end position="250"/>
    </location>
</feature>
<keyword evidence="4" id="KW-0539">Nucleus</keyword>
<name>A0A314LFA5_NICAT</name>
<comment type="subcellular location">
    <subcellularLocation>
        <location evidence="1">Nucleus</location>
    </subcellularLocation>
</comment>
<dbReference type="AlphaFoldDB" id="A0A314LFA5"/>
<dbReference type="SMART" id="SM00717">
    <property type="entry name" value="SANT"/>
    <property type="match status" value="2"/>
</dbReference>
<dbReference type="GO" id="GO:0000976">
    <property type="term" value="F:transcription cis-regulatory region binding"/>
    <property type="evidence" value="ECO:0007669"/>
    <property type="project" value="UniProtKB-ARBA"/>
</dbReference>
<dbReference type="STRING" id="49451.A0A314LFA5"/>
<dbReference type="OrthoDB" id="2143914at2759"/>
<dbReference type="Pfam" id="PF00249">
    <property type="entry name" value="Myb_DNA-binding"/>
    <property type="match status" value="2"/>
</dbReference>
<dbReference type="InterPro" id="IPR009057">
    <property type="entry name" value="Homeodomain-like_sf"/>
</dbReference>
<feature type="domain" description="Myb-like" evidence="6">
    <location>
        <begin position="62"/>
        <end position="112"/>
    </location>
</feature>
<dbReference type="InterPro" id="IPR001005">
    <property type="entry name" value="SANT/Myb"/>
</dbReference>
<evidence type="ECO:0000256" key="5">
    <source>
        <dbReference type="SAM" id="MobiDB-lite"/>
    </source>
</evidence>
<evidence type="ECO:0000259" key="6">
    <source>
        <dbReference type="PROSITE" id="PS50090"/>
    </source>
</evidence>
<organism evidence="8 9">
    <name type="scientific">Nicotiana attenuata</name>
    <name type="common">Coyote tobacco</name>
    <dbReference type="NCBI Taxonomy" id="49451"/>
    <lineage>
        <taxon>Eukaryota</taxon>
        <taxon>Viridiplantae</taxon>
        <taxon>Streptophyta</taxon>
        <taxon>Embryophyta</taxon>
        <taxon>Tracheophyta</taxon>
        <taxon>Spermatophyta</taxon>
        <taxon>Magnoliopsida</taxon>
        <taxon>eudicotyledons</taxon>
        <taxon>Gunneridae</taxon>
        <taxon>Pentapetalae</taxon>
        <taxon>asterids</taxon>
        <taxon>lamiids</taxon>
        <taxon>Solanales</taxon>
        <taxon>Solanaceae</taxon>
        <taxon>Nicotianoideae</taxon>
        <taxon>Nicotianeae</taxon>
        <taxon>Nicotiana</taxon>
    </lineage>
</organism>
<dbReference type="KEGG" id="nau:109236885"/>
<feature type="domain" description="HTH myb-type" evidence="7">
    <location>
        <begin position="66"/>
        <end position="116"/>
    </location>
</feature>
<accession>A0A314LFA5</accession>
<evidence type="ECO:0000313" key="9">
    <source>
        <dbReference type="Proteomes" id="UP000187609"/>
    </source>
</evidence>